<sequence length="65" mass="7121">MRISRGALLVLLAFSIPILVELRTVLSFFNIELSLTATMLIGAVVLGLIVFWATFPERNQSNATA</sequence>
<dbReference type="RefSeq" id="WP_342808786.1">
    <property type="nucleotide sequence ID" value="NZ_JAOPJZ010000007.1"/>
</dbReference>
<evidence type="ECO:0000256" key="1">
    <source>
        <dbReference type="SAM" id="Phobius"/>
    </source>
</evidence>
<protein>
    <submittedName>
        <fullName evidence="2">CbaC protein</fullName>
    </submittedName>
</protein>
<accession>A0AAP2Z830</accession>
<keyword evidence="1" id="KW-0472">Membrane</keyword>
<comment type="caution">
    <text evidence="2">The sequence shown here is derived from an EMBL/GenBank/DDBJ whole genome shotgun (WGS) entry which is preliminary data.</text>
</comment>
<dbReference type="EMBL" id="JAOPJZ010000007">
    <property type="protein sequence ID" value="MCU4752444.1"/>
    <property type="molecule type" value="Genomic_DNA"/>
</dbReference>
<feature type="transmembrane region" description="Helical" evidence="1">
    <location>
        <begin position="37"/>
        <end position="55"/>
    </location>
</feature>
<keyword evidence="1" id="KW-1133">Transmembrane helix</keyword>
<gene>
    <name evidence="2" type="ORF">OB919_10670</name>
</gene>
<evidence type="ECO:0000313" key="2">
    <source>
        <dbReference type="EMBL" id="MCU4752444.1"/>
    </source>
</evidence>
<organism evidence="2 3">
    <name type="scientific">Natronosalvus hydrolyticus</name>
    <dbReference type="NCBI Taxonomy" id="2979988"/>
    <lineage>
        <taxon>Archaea</taxon>
        <taxon>Methanobacteriati</taxon>
        <taxon>Methanobacteriota</taxon>
        <taxon>Stenosarchaea group</taxon>
        <taxon>Halobacteria</taxon>
        <taxon>Halobacteriales</taxon>
        <taxon>Natrialbaceae</taxon>
        <taxon>Natronosalvus</taxon>
    </lineage>
</organism>
<evidence type="ECO:0000313" key="3">
    <source>
        <dbReference type="Proteomes" id="UP001321047"/>
    </source>
</evidence>
<dbReference type="Proteomes" id="UP001321047">
    <property type="component" value="Unassembled WGS sequence"/>
</dbReference>
<keyword evidence="3" id="KW-1185">Reference proteome</keyword>
<dbReference type="AlphaFoldDB" id="A0AAP2Z830"/>
<proteinExistence type="predicted"/>
<name>A0AAP2Z830_9EURY</name>
<reference evidence="2 3" key="1">
    <citation type="submission" date="2022-09" db="EMBL/GenBank/DDBJ databases">
        <title>Enrichment on poylsaccharides allowed isolation of novel metabolic and taxonomic groups of Haloarchaea.</title>
        <authorList>
            <person name="Sorokin D.Y."/>
            <person name="Elcheninov A.G."/>
            <person name="Khizhniak T.V."/>
            <person name="Kolganova T.V."/>
            <person name="Kublanov I.V."/>
        </authorList>
    </citation>
    <scope>NUCLEOTIDE SEQUENCE [LARGE SCALE GENOMIC DNA]</scope>
    <source>
        <strain evidence="2 3">AArc-curdl1</strain>
    </source>
</reference>
<keyword evidence="1" id="KW-0812">Transmembrane</keyword>